<name>A0A9P3GAI9_9APHY</name>
<gene>
    <name evidence="1" type="ORF">PsYK624_071730</name>
</gene>
<proteinExistence type="predicted"/>
<dbReference type="Proteomes" id="UP000703269">
    <property type="component" value="Unassembled WGS sequence"/>
</dbReference>
<evidence type="ECO:0000313" key="1">
    <source>
        <dbReference type="EMBL" id="GJE91025.1"/>
    </source>
</evidence>
<dbReference type="Gene3D" id="3.40.50.1820">
    <property type="entry name" value="alpha/beta hydrolase"/>
    <property type="match status" value="1"/>
</dbReference>
<dbReference type="GO" id="GO:0016787">
    <property type="term" value="F:hydrolase activity"/>
    <property type="evidence" value="ECO:0007669"/>
    <property type="project" value="UniProtKB-KW"/>
</dbReference>
<evidence type="ECO:0000313" key="2">
    <source>
        <dbReference type="Proteomes" id="UP000703269"/>
    </source>
</evidence>
<dbReference type="AlphaFoldDB" id="A0A9P3GAI9"/>
<accession>A0A9P3GAI9</accession>
<dbReference type="SUPFAM" id="SSF53474">
    <property type="entry name" value="alpha/beta-Hydrolases"/>
    <property type="match status" value="1"/>
</dbReference>
<keyword evidence="2" id="KW-1185">Reference proteome</keyword>
<dbReference type="InterPro" id="IPR029058">
    <property type="entry name" value="AB_hydrolase_fold"/>
</dbReference>
<keyword evidence="1" id="KW-0378">Hydrolase</keyword>
<sequence>MPLAQIDDKGTSIYYEDSGAPADPARYTTIVLVHGGIINMGIYERMPPYASEYGLRIITMNCRDYSGSTPYTAEELAELTSPDIEVQASAVRRWAHEIGQFLAYACQTLQIHRSVDGAGGLIVLTWSLMGMAALCMLGDPGALGHDLAAALSPYLRKVILHDIASFSYGYPVDIPGLSFPFTDPTIPHEKLLDVFFDWVSSHSAALPDGVPITAEALQKYSKILPGTPVLRTLSLEETQRIVEPEVSSRSMHVMGTDPSIHQRNSHRAFSDADAVLPNVELVAFWCDQSVWTTAWGAKVFLDLAQQPADPGKRKRKTSFVRIRGANHFVHWSHPEMMVRILAQQCNDTTAHATKFAASRL</sequence>
<comment type="caution">
    <text evidence="1">The sequence shown here is derived from an EMBL/GenBank/DDBJ whole genome shotgun (WGS) entry which is preliminary data.</text>
</comment>
<protein>
    <submittedName>
        <fullName evidence="1">Alpha/beta hydrolase</fullName>
    </submittedName>
</protein>
<organism evidence="1 2">
    <name type="scientific">Phanerochaete sordida</name>
    <dbReference type="NCBI Taxonomy" id="48140"/>
    <lineage>
        <taxon>Eukaryota</taxon>
        <taxon>Fungi</taxon>
        <taxon>Dikarya</taxon>
        <taxon>Basidiomycota</taxon>
        <taxon>Agaricomycotina</taxon>
        <taxon>Agaricomycetes</taxon>
        <taxon>Polyporales</taxon>
        <taxon>Phanerochaetaceae</taxon>
        <taxon>Phanerochaete</taxon>
    </lineage>
</organism>
<dbReference type="EMBL" id="BPQB01000019">
    <property type="protein sequence ID" value="GJE91025.1"/>
    <property type="molecule type" value="Genomic_DNA"/>
</dbReference>
<dbReference type="OrthoDB" id="3466517at2759"/>
<reference evidence="1 2" key="1">
    <citation type="submission" date="2021-08" db="EMBL/GenBank/DDBJ databases">
        <title>Draft Genome Sequence of Phanerochaete sordida strain YK-624.</title>
        <authorList>
            <person name="Mori T."/>
            <person name="Dohra H."/>
            <person name="Suzuki T."/>
            <person name="Kawagishi H."/>
            <person name="Hirai H."/>
        </authorList>
    </citation>
    <scope>NUCLEOTIDE SEQUENCE [LARGE SCALE GENOMIC DNA]</scope>
    <source>
        <strain evidence="1 2">YK-624</strain>
    </source>
</reference>